<dbReference type="Proteomes" id="UP001152759">
    <property type="component" value="Chromosome 2"/>
</dbReference>
<name>A0A9P0A5I3_BEMTA</name>
<accession>A0A9P0A5I3</accession>
<feature type="compositionally biased region" description="Basic and acidic residues" evidence="1">
    <location>
        <begin position="71"/>
        <end position="87"/>
    </location>
</feature>
<keyword evidence="2" id="KW-0472">Membrane</keyword>
<keyword evidence="2" id="KW-0812">Transmembrane</keyword>
<sequence>MSVRPPGPVRASVNPLFFAIFITFAGHRYLNVTRDQENINIINNNKTTNSRSRNRKRKRNSRNTDGARSGTDIHEPPRVHPESVRTF</sequence>
<feature type="compositionally biased region" description="Basic residues" evidence="1">
    <location>
        <begin position="52"/>
        <end position="61"/>
    </location>
</feature>
<feature type="region of interest" description="Disordered" evidence="1">
    <location>
        <begin position="43"/>
        <end position="87"/>
    </location>
</feature>
<organism evidence="3 4">
    <name type="scientific">Bemisia tabaci</name>
    <name type="common">Sweetpotato whitefly</name>
    <name type="synonym">Aleurodes tabaci</name>
    <dbReference type="NCBI Taxonomy" id="7038"/>
    <lineage>
        <taxon>Eukaryota</taxon>
        <taxon>Metazoa</taxon>
        <taxon>Ecdysozoa</taxon>
        <taxon>Arthropoda</taxon>
        <taxon>Hexapoda</taxon>
        <taxon>Insecta</taxon>
        <taxon>Pterygota</taxon>
        <taxon>Neoptera</taxon>
        <taxon>Paraneoptera</taxon>
        <taxon>Hemiptera</taxon>
        <taxon>Sternorrhyncha</taxon>
        <taxon>Aleyrodoidea</taxon>
        <taxon>Aleyrodidae</taxon>
        <taxon>Aleyrodinae</taxon>
        <taxon>Bemisia</taxon>
    </lineage>
</organism>
<evidence type="ECO:0000256" key="1">
    <source>
        <dbReference type="SAM" id="MobiDB-lite"/>
    </source>
</evidence>
<feature type="transmembrane region" description="Helical" evidence="2">
    <location>
        <begin position="12"/>
        <end position="30"/>
    </location>
</feature>
<evidence type="ECO:0000313" key="3">
    <source>
        <dbReference type="EMBL" id="CAH0384351.1"/>
    </source>
</evidence>
<evidence type="ECO:0000313" key="4">
    <source>
        <dbReference type="Proteomes" id="UP001152759"/>
    </source>
</evidence>
<protein>
    <submittedName>
        <fullName evidence="3">Uncharacterized protein</fullName>
    </submittedName>
</protein>
<evidence type="ECO:0000256" key="2">
    <source>
        <dbReference type="SAM" id="Phobius"/>
    </source>
</evidence>
<keyword evidence="4" id="KW-1185">Reference proteome</keyword>
<keyword evidence="2" id="KW-1133">Transmembrane helix</keyword>
<proteinExistence type="predicted"/>
<dbReference type="AlphaFoldDB" id="A0A9P0A5I3"/>
<gene>
    <name evidence="3" type="ORF">BEMITA_LOCUS3682</name>
</gene>
<reference evidence="3" key="1">
    <citation type="submission" date="2021-12" db="EMBL/GenBank/DDBJ databases">
        <authorList>
            <person name="King R."/>
        </authorList>
    </citation>
    <scope>NUCLEOTIDE SEQUENCE</scope>
</reference>
<dbReference type="EMBL" id="OU963863">
    <property type="protein sequence ID" value="CAH0384351.1"/>
    <property type="molecule type" value="Genomic_DNA"/>
</dbReference>